<comment type="caution">
    <text evidence="2">The sequence shown here is derived from an EMBL/GenBank/DDBJ whole genome shotgun (WGS) entry which is preliminary data.</text>
</comment>
<dbReference type="Proteomes" id="UP000324800">
    <property type="component" value="Unassembled WGS sequence"/>
</dbReference>
<evidence type="ECO:0000313" key="2">
    <source>
        <dbReference type="EMBL" id="KAA6392586.1"/>
    </source>
</evidence>
<reference evidence="2 3" key="1">
    <citation type="submission" date="2019-03" db="EMBL/GenBank/DDBJ databases">
        <title>Single cell metagenomics reveals metabolic interactions within the superorganism composed of flagellate Streblomastix strix and complex community of Bacteroidetes bacteria on its surface.</title>
        <authorList>
            <person name="Treitli S.C."/>
            <person name="Kolisko M."/>
            <person name="Husnik F."/>
            <person name="Keeling P."/>
            <person name="Hampl V."/>
        </authorList>
    </citation>
    <scope>NUCLEOTIDE SEQUENCE [LARGE SCALE GENOMIC DNA]</scope>
    <source>
        <strain evidence="2">ST1C</strain>
    </source>
</reference>
<feature type="region of interest" description="Disordered" evidence="1">
    <location>
        <begin position="1"/>
        <end position="37"/>
    </location>
</feature>
<protein>
    <submittedName>
        <fullName evidence="2">Uncharacterized protein</fullName>
    </submittedName>
</protein>
<dbReference type="AlphaFoldDB" id="A0A5J4WD17"/>
<feature type="compositionally biased region" description="Gly residues" evidence="1">
    <location>
        <begin position="24"/>
        <end position="33"/>
    </location>
</feature>
<proteinExistence type="predicted"/>
<gene>
    <name evidence="2" type="ORF">EZS28_011886</name>
</gene>
<organism evidence="2 3">
    <name type="scientific">Streblomastix strix</name>
    <dbReference type="NCBI Taxonomy" id="222440"/>
    <lineage>
        <taxon>Eukaryota</taxon>
        <taxon>Metamonada</taxon>
        <taxon>Preaxostyla</taxon>
        <taxon>Oxymonadida</taxon>
        <taxon>Streblomastigidae</taxon>
        <taxon>Streblomastix</taxon>
    </lineage>
</organism>
<evidence type="ECO:0000313" key="3">
    <source>
        <dbReference type="Proteomes" id="UP000324800"/>
    </source>
</evidence>
<sequence length="324" mass="37000">MSEMLDLNQIEKEARQELDAEKGQGSGGSGAGGLMDIDGMEDDYDYYESQPARQNRMKSRAKPFGRLPFHPSMIQRTRKHADPQFREEAGDVLATLVGYLNRDIKKINSVLEQDLDENVATPDNVVVFDKKKNAIYSVDGYTTAVGFGDPEHQHKRNWKKKYYSDVNDLERAALAAKLIQYGIKGGPYMKWLSMTKPHKVREIKNFSFGAFTLNAKKVIDQNGGVQLPMATKQQIMASVWNSVLIIPAVEILERQDGKIDIYNRSNKIVQERTSYRYYSTIYQAEDVDARIKKALGQAMQYYVQILTQRQQQIGGFDLAKYKFK</sequence>
<name>A0A5J4WD17_9EUKA</name>
<feature type="compositionally biased region" description="Basic and acidic residues" evidence="1">
    <location>
        <begin position="9"/>
        <end position="22"/>
    </location>
</feature>
<evidence type="ECO:0000256" key="1">
    <source>
        <dbReference type="SAM" id="MobiDB-lite"/>
    </source>
</evidence>
<dbReference type="EMBL" id="SNRW01002493">
    <property type="protein sequence ID" value="KAA6392586.1"/>
    <property type="molecule type" value="Genomic_DNA"/>
</dbReference>
<accession>A0A5J4WD17</accession>